<dbReference type="EMBL" id="GL983344">
    <property type="protein sequence ID" value="EGR33752.1"/>
    <property type="molecule type" value="Genomic_DNA"/>
</dbReference>
<keyword evidence="3" id="KW-1185">Reference proteome</keyword>
<keyword evidence="1" id="KW-0472">Membrane</keyword>
<organism evidence="2 3">
    <name type="scientific">Ichthyophthirius multifiliis</name>
    <name type="common">White spot disease agent</name>
    <name type="synonym">Ich</name>
    <dbReference type="NCBI Taxonomy" id="5932"/>
    <lineage>
        <taxon>Eukaryota</taxon>
        <taxon>Sar</taxon>
        <taxon>Alveolata</taxon>
        <taxon>Ciliophora</taxon>
        <taxon>Intramacronucleata</taxon>
        <taxon>Oligohymenophorea</taxon>
        <taxon>Hymenostomatida</taxon>
        <taxon>Ophryoglenina</taxon>
        <taxon>Ichthyophthirius</taxon>
    </lineage>
</organism>
<reference evidence="2 3" key="1">
    <citation type="submission" date="2011-07" db="EMBL/GenBank/DDBJ databases">
        <authorList>
            <person name="Coyne R."/>
            <person name="Brami D."/>
            <person name="Johnson J."/>
            <person name="Hostetler J."/>
            <person name="Hannick L."/>
            <person name="Clark T."/>
            <person name="Cassidy-Hanley D."/>
            <person name="Inman J."/>
        </authorList>
    </citation>
    <scope>NUCLEOTIDE SEQUENCE [LARGE SCALE GENOMIC DNA]</scope>
    <source>
        <strain evidence="2 3">G5</strain>
    </source>
</reference>
<evidence type="ECO:0000313" key="3">
    <source>
        <dbReference type="Proteomes" id="UP000008983"/>
    </source>
</evidence>
<dbReference type="InParanoid" id="G0QM02"/>
<keyword evidence="1" id="KW-1133">Transmembrane helix</keyword>
<evidence type="ECO:0008006" key="4">
    <source>
        <dbReference type="Google" id="ProtNLM"/>
    </source>
</evidence>
<feature type="transmembrane region" description="Helical" evidence="1">
    <location>
        <begin position="14"/>
        <end position="32"/>
    </location>
</feature>
<evidence type="ECO:0000256" key="1">
    <source>
        <dbReference type="SAM" id="Phobius"/>
    </source>
</evidence>
<sequence length="299" mass="35105">MSDIQQFFNKNKKVIFVTAAASFAALGAYYFFNKIQSENKVQKNQQTNQLQRNSITGFQDEEQYKLKARQISQKIAVKKIGNSNFYDMNTISQVLEYSIELAGDEYVQETLNNRESRRKLMKTDGEQYEKLILQYNDNVENILRKAQSCILEELNISCDDFEESVIAFMEQGHYQEIYMFQAAIRQKIKEKIASQKNLTVDRIKEIIKFQIELLKQQPQLLKNSINKLSSNNETVQLIPTIISTMLHDYIHEQFKVEEEDQMKVMTRTEMTNDHEIILLLQEIEQEMYKLMMPFGQGGI</sequence>
<proteinExistence type="predicted"/>
<dbReference type="AlphaFoldDB" id="G0QM02"/>
<dbReference type="OrthoDB" id="306895at2759"/>
<evidence type="ECO:0000313" key="2">
    <source>
        <dbReference type="EMBL" id="EGR33752.1"/>
    </source>
</evidence>
<keyword evidence="1" id="KW-0812">Transmembrane</keyword>
<gene>
    <name evidence="2" type="ORF">IMG5_040260</name>
</gene>
<dbReference type="GeneID" id="14909940"/>
<dbReference type="eggNOG" id="ENOG502SPN5">
    <property type="taxonomic scope" value="Eukaryota"/>
</dbReference>
<dbReference type="Proteomes" id="UP000008983">
    <property type="component" value="Unassembled WGS sequence"/>
</dbReference>
<name>G0QM02_ICHMU</name>
<protein>
    <recommendedName>
        <fullName evidence="4">Transmembrane protein</fullName>
    </recommendedName>
</protein>
<dbReference type="RefSeq" id="XP_004038976.1">
    <property type="nucleotide sequence ID" value="XM_004038928.1"/>
</dbReference>
<accession>G0QM02</accession>
<dbReference type="OMA" id="FMIQASI"/>